<keyword evidence="5 8" id="KW-1133">Transmembrane helix</keyword>
<comment type="similarity">
    <text evidence="2">Belongs to the cation diffusion facilitator (CDF) transporter (TC 2.A.4) family.</text>
</comment>
<dbReference type="Pfam" id="PF01545">
    <property type="entry name" value="Cation_efflux"/>
    <property type="match status" value="1"/>
</dbReference>
<evidence type="ECO:0000313" key="10">
    <source>
        <dbReference type="EMBL" id="MFC3848654.1"/>
    </source>
</evidence>
<evidence type="ECO:0000256" key="3">
    <source>
        <dbReference type="ARBA" id="ARBA00022448"/>
    </source>
</evidence>
<keyword evidence="11" id="KW-1185">Reference proteome</keyword>
<feature type="compositionally biased region" description="Basic and acidic residues" evidence="7">
    <location>
        <begin position="20"/>
        <end position="52"/>
    </location>
</feature>
<evidence type="ECO:0000256" key="6">
    <source>
        <dbReference type="ARBA" id="ARBA00023136"/>
    </source>
</evidence>
<dbReference type="InterPro" id="IPR050291">
    <property type="entry name" value="CDF_Transporter"/>
</dbReference>
<keyword evidence="6 8" id="KW-0472">Membrane</keyword>
<dbReference type="Gene3D" id="3.30.70.1350">
    <property type="entry name" value="Cation efflux protein, cytoplasmic domain"/>
    <property type="match status" value="1"/>
</dbReference>
<organism evidence="10 11">
    <name type="scientific">Corynebacterium hansenii</name>
    <dbReference type="NCBI Taxonomy" id="394964"/>
    <lineage>
        <taxon>Bacteria</taxon>
        <taxon>Bacillati</taxon>
        <taxon>Actinomycetota</taxon>
        <taxon>Actinomycetes</taxon>
        <taxon>Mycobacteriales</taxon>
        <taxon>Corynebacteriaceae</taxon>
        <taxon>Corynebacterium</taxon>
    </lineage>
</organism>
<feature type="transmembrane region" description="Helical" evidence="8">
    <location>
        <begin position="232"/>
        <end position="250"/>
    </location>
</feature>
<evidence type="ECO:0000259" key="9">
    <source>
        <dbReference type="Pfam" id="PF01545"/>
    </source>
</evidence>
<dbReference type="NCBIfam" id="TIGR01297">
    <property type="entry name" value="CDF"/>
    <property type="match status" value="1"/>
</dbReference>
<dbReference type="PANTHER" id="PTHR43840:SF15">
    <property type="entry name" value="MITOCHONDRIAL METAL TRANSPORTER 1-RELATED"/>
    <property type="match status" value="1"/>
</dbReference>
<evidence type="ECO:0000313" key="11">
    <source>
        <dbReference type="Proteomes" id="UP001595751"/>
    </source>
</evidence>
<comment type="caution">
    <text evidence="10">The sequence shown here is derived from an EMBL/GenBank/DDBJ whole genome shotgun (WGS) entry which is preliminary data.</text>
</comment>
<feature type="transmembrane region" description="Helical" evidence="8">
    <location>
        <begin position="256"/>
        <end position="273"/>
    </location>
</feature>
<feature type="domain" description="Cation efflux protein transmembrane" evidence="9">
    <location>
        <begin position="90"/>
        <end position="276"/>
    </location>
</feature>
<dbReference type="InterPro" id="IPR002524">
    <property type="entry name" value="Cation_efflux"/>
</dbReference>
<evidence type="ECO:0000256" key="4">
    <source>
        <dbReference type="ARBA" id="ARBA00022692"/>
    </source>
</evidence>
<dbReference type="EMBL" id="JBHRZN010000001">
    <property type="protein sequence ID" value="MFC3848654.1"/>
    <property type="molecule type" value="Genomic_DNA"/>
</dbReference>
<dbReference type="Gene3D" id="1.20.1510.10">
    <property type="entry name" value="Cation efflux protein transmembrane domain"/>
    <property type="match status" value="1"/>
</dbReference>
<dbReference type="SUPFAM" id="SSF161111">
    <property type="entry name" value="Cation efflux protein transmembrane domain-like"/>
    <property type="match status" value="1"/>
</dbReference>
<sequence>MNAGMQGMGDAGRRSHGRGHGHDHDRDHSHEHGHSHSHEHGHSHPHDHDHSHGGVLHALKHFFVPHSHDVGDRIDDALEASEAGIRATKIGLIGLGVTAALQMIIFAFSGSVALLADTIHNVADASTSLPLWLAFIVGKRLPTKRFSFGYGRAEDLAGLFVVLVIAVSVVVAGVTSVRRLIDPQPIDHVGWVLAAGIVGAIGNEVVAAYRIRIGRRIGSAALVADGVHARTDGLTSLAVVVGAVGVLAGFPLADPIVGLLITAMIAVLLVGTARDIGGRLLDGVDPSLYDATVHAIADHVDAARIAHPPRLRWSGHRLLVDVSVAVDPEMPMAAATAMRADIIASVRAHVPRASDVRVEFLPAGQCTRGAAGV</sequence>
<feature type="transmembrane region" description="Helical" evidence="8">
    <location>
        <begin position="157"/>
        <end position="177"/>
    </location>
</feature>
<dbReference type="Proteomes" id="UP001595751">
    <property type="component" value="Unassembled WGS sequence"/>
</dbReference>
<feature type="transmembrane region" description="Helical" evidence="8">
    <location>
        <begin position="189"/>
        <end position="211"/>
    </location>
</feature>
<proteinExistence type="inferred from homology"/>
<feature type="region of interest" description="Disordered" evidence="7">
    <location>
        <begin position="1"/>
        <end position="52"/>
    </location>
</feature>
<comment type="subcellular location">
    <subcellularLocation>
        <location evidence="1">Membrane</location>
        <topology evidence="1">Multi-pass membrane protein</topology>
    </subcellularLocation>
</comment>
<keyword evidence="4 8" id="KW-0812">Transmembrane</keyword>
<dbReference type="InterPro" id="IPR036837">
    <property type="entry name" value="Cation_efflux_CTD_sf"/>
</dbReference>
<evidence type="ECO:0000256" key="2">
    <source>
        <dbReference type="ARBA" id="ARBA00008114"/>
    </source>
</evidence>
<dbReference type="SUPFAM" id="SSF160240">
    <property type="entry name" value="Cation efflux protein cytoplasmic domain-like"/>
    <property type="match status" value="1"/>
</dbReference>
<name>A0ABV7ZJD9_9CORY</name>
<evidence type="ECO:0000256" key="1">
    <source>
        <dbReference type="ARBA" id="ARBA00004141"/>
    </source>
</evidence>
<evidence type="ECO:0000256" key="5">
    <source>
        <dbReference type="ARBA" id="ARBA00022989"/>
    </source>
</evidence>
<dbReference type="PANTHER" id="PTHR43840">
    <property type="entry name" value="MITOCHONDRIAL METAL TRANSPORTER 1-RELATED"/>
    <property type="match status" value="1"/>
</dbReference>
<protein>
    <submittedName>
        <fullName evidence="10">Cation diffusion facilitator family transporter</fullName>
    </submittedName>
</protein>
<evidence type="ECO:0000256" key="8">
    <source>
        <dbReference type="SAM" id="Phobius"/>
    </source>
</evidence>
<evidence type="ECO:0000256" key="7">
    <source>
        <dbReference type="SAM" id="MobiDB-lite"/>
    </source>
</evidence>
<accession>A0ABV7ZJD9</accession>
<dbReference type="InterPro" id="IPR027469">
    <property type="entry name" value="Cation_efflux_TMD_sf"/>
</dbReference>
<gene>
    <name evidence="10" type="ORF">ACFORJ_00525</name>
</gene>
<keyword evidence="3" id="KW-0813">Transport</keyword>
<dbReference type="RefSeq" id="WP_290292232.1">
    <property type="nucleotide sequence ID" value="NZ_CP047211.1"/>
</dbReference>
<feature type="transmembrane region" description="Helical" evidence="8">
    <location>
        <begin position="90"/>
        <end position="113"/>
    </location>
</feature>
<feature type="transmembrane region" description="Helical" evidence="8">
    <location>
        <begin position="119"/>
        <end position="137"/>
    </location>
</feature>
<dbReference type="InterPro" id="IPR058533">
    <property type="entry name" value="Cation_efflux_TM"/>
</dbReference>
<feature type="compositionally biased region" description="Gly residues" evidence="7">
    <location>
        <begin position="1"/>
        <end position="10"/>
    </location>
</feature>
<reference evidence="11" key="1">
    <citation type="journal article" date="2019" name="Int. J. Syst. Evol. Microbiol.">
        <title>The Global Catalogue of Microorganisms (GCM) 10K type strain sequencing project: providing services to taxonomists for standard genome sequencing and annotation.</title>
        <authorList>
            <consortium name="The Broad Institute Genomics Platform"/>
            <consortium name="The Broad Institute Genome Sequencing Center for Infectious Disease"/>
            <person name="Wu L."/>
            <person name="Ma J."/>
        </authorList>
    </citation>
    <scope>NUCLEOTIDE SEQUENCE [LARGE SCALE GENOMIC DNA]</scope>
    <source>
        <strain evidence="11">CCUG 53252</strain>
    </source>
</reference>